<dbReference type="SUPFAM" id="SSF56672">
    <property type="entry name" value="DNA/RNA polymerases"/>
    <property type="match status" value="1"/>
</dbReference>
<name>A0A392VMH9_9FABA</name>
<dbReference type="AlphaFoldDB" id="A0A392VMH9"/>
<evidence type="ECO:0000313" key="1">
    <source>
        <dbReference type="EMBL" id="MCI89546.1"/>
    </source>
</evidence>
<keyword evidence="2" id="KW-1185">Reference proteome</keyword>
<dbReference type="PANTHER" id="PTHR45643:SF11">
    <property type="entry name" value="RNA-DIRECTED DNA POLYMERASE"/>
    <property type="match status" value="1"/>
</dbReference>
<accession>A0A392VMH9</accession>
<proteinExistence type="predicted"/>
<reference evidence="1 2" key="1">
    <citation type="journal article" date="2018" name="Front. Plant Sci.">
        <title>Red Clover (Trifolium pratense) and Zigzag Clover (T. medium) - A Picture of Genomic Similarities and Differences.</title>
        <authorList>
            <person name="Dluhosova J."/>
            <person name="Istvanek J."/>
            <person name="Nedelnik J."/>
            <person name="Repkova J."/>
        </authorList>
    </citation>
    <scope>NUCLEOTIDE SEQUENCE [LARGE SCALE GENOMIC DNA]</scope>
    <source>
        <strain evidence="2">cv. 10/8</strain>
        <tissue evidence="1">Leaf</tissue>
    </source>
</reference>
<dbReference type="Gene3D" id="3.30.70.270">
    <property type="match status" value="1"/>
</dbReference>
<dbReference type="InterPro" id="IPR043502">
    <property type="entry name" value="DNA/RNA_pol_sf"/>
</dbReference>
<dbReference type="EMBL" id="LXQA011222138">
    <property type="protein sequence ID" value="MCI89546.1"/>
    <property type="molecule type" value="Genomic_DNA"/>
</dbReference>
<protein>
    <submittedName>
        <fullName evidence="1">Retrotransposon protein</fullName>
    </submittedName>
</protein>
<evidence type="ECO:0000313" key="2">
    <source>
        <dbReference type="Proteomes" id="UP000265520"/>
    </source>
</evidence>
<organism evidence="1 2">
    <name type="scientific">Trifolium medium</name>
    <dbReference type="NCBI Taxonomy" id="97028"/>
    <lineage>
        <taxon>Eukaryota</taxon>
        <taxon>Viridiplantae</taxon>
        <taxon>Streptophyta</taxon>
        <taxon>Embryophyta</taxon>
        <taxon>Tracheophyta</taxon>
        <taxon>Spermatophyta</taxon>
        <taxon>Magnoliopsida</taxon>
        <taxon>eudicotyledons</taxon>
        <taxon>Gunneridae</taxon>
        <taxon>Pentapetalae</taxon>
        <taxon>rosids</taxon>
        <taxon>fabids</taxon>
        <taxon>Fabales</taxon>
        <taxon>Fabaceae</taxon>
        <taxon>Papilionoideae</taxon>
        <taxon>50 kb inversion clade</taxon>
        <taxon>NPAAA clade</taxon>
        <taxon>Hologalegina</taxon>
        <taxon>IRL clade</taxon>
        <taxon>Trifolieae</taxon>
        <taxon>Trifolium</taxon>
    </lineage>
</organism>
<comment type="caution">
    <text evidence="1">The sequence shown here is derived from an EMBL/GenBank/DDBJ whole genome shotgun (WGS) entry which is preliminary data.</text>
</comment>
<dbReference type="InterPro" id="IPR043128">
    <property type="entry name" value="Rev_trsase/Diguanyl_cyclase"/>
</dbReference>
<dbReference type="Proteomes" id="UP000265520">
    <property type="component" value="Unassembled WGS sequence"/>
</dbReference>
<dbReference type="PANTHER" id="PTHR45643">
    <property type="entry name" value="REVERSE TRANSCRIPTASE"/>
    <property type="match status" value="1"/>
</dbReference>
<sequence>MRIVLEILREKKLYAKFSKCEFWLHEVNFLGHVISSGGIAVDPAKVEAVQE</sequence>